<evidence type="ECO:0000313" key="1">
    <source>
        <dbReference type="EMBL" id="KAF9603110.1"/>
    </source>
</evidence>
<evidence type="ECO:0008006" key="3">
    <source>
        <dbReference type="Google" id="ProtNLM"/>
    </source>
</evidence>
<dbReference type="PANTHER" id="PTHR47926">
    <property type="entry name" value="PENTATRICOPEPTIDE REPEAT-CONTAINING PROTEIN"/>
    <property type="match status" value="1"/>
</dbReference>
<comment type="caution">
    <text evidence="1">The sequence shown here is derived from an EMBL/GenBank/DDBJ whole genome shotgun (WGS) entry which is preliminary data.</text>
</comment>
<dbReference type="GO" id="GO:0009451">
    <property type="term" value="P:RNA modification"/>
    <property type="evidence" value="ECO:0007669"/>
    <property type="project" value="InterPro"/>
</dbReference>
<protein>
    <recommendedName>
        <fullName evidence="3">Pentatricopeptide repeat-containing protein</fullName>
    </recommendedName>
</protein>
<dbReference type="GO" id="GO:0003723">
    <property type="term" value="F:RNA binding"/>
    <property type="evidence" value="ECO:0007669"/>
    <property type="project" value="InterPro"/>
</dbReference>
<name>A0A835HLM3_9MAGN</name>
<dbReference type="Proteomes" id="UP000631114">
    <property type="component" value="Unassembled WGS sequence"/>
</dbReference>
<sequence>MICSKIPQSVKWLNADGEDKKLYKTLSTTEAMESSSINSSAFSDDTGTFFCACIAATVVRDEMGLNIEKVGKEVLGTATKVVITKDSTLMVTDGSTQQAVNKRVAQIRNLVEVLSCVDVNYGYNAAKDCYKDLMAAGIMDPSKILLVKRMTMKVKPHCTMHQCEREGIAEFLVNHGANKKLKDNDGRAGQINKASEFIRTVPVKPGPCVWGSLLGASAVHENSDMQELAYKSLIQLEPQNPSYYVSLSNIYASVKRWDVVADLRKKMKGRGLRKLPGCSWITISNETHSFRVADKTHPCSPVIYQMLDDIVTMNGSTNVPDFDGLL</sequence>
<dbReference type="AlphaFoldDB" id="A0A835HLM3"/>
<dbReference type="InterPro" id="IPR046849">
    <property type="entry name" value="E2_motif"/>
</dbReference>
<dbReference type="InterPro" id="IPR027413">
    <property type="entry name" value="GROEL-like_equatorial_sf"/>
</dbReference>
<dbReference type="Gene3D" id="1.10.560.10">
    <property type="entry name" value="GroEL-like equatorial domain"/>
    <property type="match status" value="1"/>
</dbReference>
<dbReference type="Pfam" id="PF20431">
    <property type="entry name" value="E_motif"/>
    <property type="match status" value="1"/>
</dbReference>
<reference evidence="1 2" key="1">
    <citation type="submission" date="2020-10" db="EMBL/GenBank/DDBJ databases">
        <title>The Coptis chinensis genome and diversification of protoberbering-type alkaloids.</title>
        <authorList>
            <person name="Wang B."/>
            <person name="Shu S."/>
            <person name="Song C."/>
            <person name="Liu Y."/>
        </authorList>
    </citation>
    <scope>NUCLEOTIDE SEQUENCE [LARGE SCALE GENOMIC DNA]</scope>
    <source>
        <strain evidence="1">HL-2020</strain>
        <tissue evidence="1">Leaf</tissue>
    </source>
</reference>
<keyword evidence="2" id="KW-1185">Reference proteome</keyword>
<dbReference type="OrthoDB" id="879807at2759"/>
<proteinExistence type="predicted"/>
<accession>A0A835HLM3</accession>
<dbReference type="InterPro" id="IPR027409">
    <property type="entry name" value="GroEL-like_apical_dom_sf"/>
</dbReference>
<evidence type="ECO:0000313" key="2">
    <source>
        <dbReference type="Proteomes" id="UP000631114"/>
    </source>
</evidence>
<organism evidence="1 2">
    <name type="scientific">Coptis chinensis</name>
    <dbReference type="NCBI Taxonomy" id="261450"/>
    <lineage>
        <taxon>Eukaryota</taxon>
        <taxon>Viridiplantae</taxon>
        <taxon>Streptophyta</taxon>
        <taxon>Embryophyta</taxon>
        <taxon>Tracheophyta</taxon>
        <taxon>Spermatophyta</taxon>
        <taxon>Magnoliopsida</taxon>
        <taxon>Ranunculales</taxon>
        <taxon>Ranunculaceae</taxon>
        <taxon>Coptidoideae</taxon>
        <taxon>Coptis</taxon>
    </lineage>
</organism>
<gene>
    <name evidence="1" type="ORF">IFM89_033835</name>
</gene>
<dbReference type="PANTHER" id="PTHR47926:SF347">
    <property type="entry name" value="PENTATRICOPEPTIDE REPEAT-CONTAINING PROTEIN"/>
    <property type="match status" value="1"/>
</dbReference>
<dbReference type="SUPFAM" id="SSF52029">
    <property type="entry name" value="GroEL apical domain-like"/>
    <property type="match status" value="1"/>
</dbReference>
<dbReference type="InterPro" id="IPR046848">
    <property type="entry name" value="E_motif"/>
</dbReference>
<dbReference type="EMBL" id="JADFTS010000006">
    <property type="protein sequence ID" value="KAF9603110.1"/>
    <property type="molecule type" value="Genomic_DNA"/>
</dbReference>
<dbReference type="Pfam" id="PF20430">
    <property type="entry name" value="Eplus_motif"/>
    <property type="match status" value="1"/>
</dbReference>
<dbReference type="InterPro" id="IPR046960">
    <property type="entry name" value="PPR_At4g14850-like_plant"/>
</dbReference>
<dbReference type="Gene3D" id="3.50.7.10">
    <property type="entry name" value="GroEL"/>
    <property type="match status" value="1"/>
</dbReference>